<evidence type="ECO:0000256" key="1">
    <source>
        <dbReference type="ARBA" id="ARBA00023125"/>
    </source>
</evidence>
<dbReference type="InterPro" id="IPR018060">
    <property type="entry name" value="HTH_AraC"/>
</dbReference>
<keyword evidence="4" id="KW-1185">Reference proteome</keyword>
<evidence type="ECO:0000313" key="4">
    <source>
        <dbReference type="Proteomes" id="UP000466794"/>
    </source>
</evidence>
<gene>
    <name evidence="3" type="ORF">GPX89_05140</name>
</gene>
<dbReference type="Gene3D" id="1.10.10.60">
    <property type="entry name" value="Homeodomain-like"/>
    <property type="match status" value="1"/>
</dbReference>
<protein>
    <submittedName>
        <fullName evidence="3">AraC family transcriptional regulator</fullName>
    </submittedName>
</protein>
<feature type="domain" description="HTH araC/xylS-type" evidence="2">
    <location>
        <begin position="285"/>
        <end position="380"/>
    </location>
</feature>
<keyword evidence="1" id="KW-0238">DNA-binding</keyword>
<dbReference type="PROSITE" id="PS01124">
    <property type="entry name" value="HTH_ARAC_FAMILY_2"/>
    <property type="match status" value="1"/>
</dbReference>
<dbReference type="GO" id="GO:0005829">
    <property type="term" value="C:cytosol"/>
    <property type="evidence" value="ECO:0007669"/>
    <property type="project" value="TreeGrafter"/>
</dbReference>
<dbReference type="PANTHER" id="PTHR47894">
    <property type="entry name" value="HTH-TYPE TRANSCRIPTIONAL REGULATOR GADX"/>
    <property type="match status" value="1"/>
</dbReference>
<evidence type="ECO:0000313" key="3">
    <source>
        <dbReference type="EMBL" id="MVU76629.1"/>
    </source>
</evidence>
<dbReference type="Proteomes" id="UP000466794">
    <property type="component" value="Unassembled WGS sequence"/>
</dbReference>
<dbReference type="Pfam" id="PF12625">
    <property type="entry name" value="Arabinose_bd"/>
    <property type="match status" value="1"/>
</dbReference>
<name>A0A7K1UR47_9NOCA</name>
<dbReference type="Pfam" id="PF12833">
    <property type="entry name" value="HTH_18"/>
    <property type="match status" value="1"/>
</dbReference>
<reference evidence="3 4" key="1">
    <citation type="submission" date="2019-12" db="EMBL/GenBank/DDBJ databases">
        <title>Nocardia sp. nov. ET3-3 isolated from soil.</title>
        <authorList>
            <person name="Kanchanasin P."/>
            <person name="Tanasupawat S."/>
            <person name="Yuki M."/>
            <person name="Kudo T."/>
        </authorList>
    </citation>
    <scope>NUCLEOTIDE SEQUENCE [LARGE SCALE GENOMIC DNA]</scope>
    <source>
        <strain evidence="3 4">ET3-3</strain>
    </source>
</reference>
<accession>A0A7K1UR47</accession>
<organism evidence="3 4">
    <name type="scientific">Nocardia terrae</name>
    <dbReference type="NCBI Taxonomy" id="2675851"/>
    <lineage>
        <taxon>Bacteria</taxon>
        <taxon>Bacillati</taxon>
        <taxon>Actinomycetota</taxon>
        <taxon>Actinomycetes</taxon>
        <taxon>Mycobacteriales</taxon>
        <taxon>Nocardiaceae</taxon>
        <taxon>Nocardia</taxon>
    </lineage>
</organism>
<comment type="caution">
    <text evidence="3">The sequence shown here is derived from an EMBL/GenBank/DDBJ whole genome shotgun (WGS) entry which is preliminary data.</text>
</comment>
<dbReference type="PANTHER" id="PTHR47894:SF4">
    <property type="entry name" value="HTH-TYPE TRANSCRIPTIONAL REGULATOR GADX"/>
    <property type="match status" value="1"/>
</dbReference>
<dbReference type="SMART" id="SM00342">
    <property type="entry name" value="HTH_ARAC"/>
    <property type="match status" value="1"/>
</dbReference>
<sequence length="380" mass="40351">MGGVRCPCAGIGERGLRRNRSAIVGVCAGPDIAARGGVGGADYDGGVADSGTAYSAILARCVLRQAGSAVDARVVLGECGIGEALLGSEHGMVSSGLYLRLWERAEFHRGDPAVGVALARDYRLGQLGVFDYLFSTAPTVADGLAAIRRSPAAMATNHRYREADSDRDGERTTVLELVEGEGRGAELTVQAAYATTLGRIRQTTGVDVVPARVTLSQPAPRRAGPFVAAFGTDRIEFGASADSMTLRTRDLELPLRTADPVLATIVHGHADAAPTPLLDDPSWPERVQRVLADILPTGEVSLEVVARRLSVGHRTLQRRLAEAGTTWRRELDSARAAAARGNGRAHSQAALAARLGYSDPRALRRAVRRWNTQPPRERAG</sequence>
<dbReference type="EMBL" id="WRPP01000001">
    <property type="protein sequence ID" value="MVU76629.1"/>
    <property type="molecule type" value="Genomic_DNA"/>
</dbReference>
<dbReference type="GO" id="GO:0000976">
    <property type="term" value="F:transcription cis-regulatory region binding"/>
    <property type="evidence" value="ECO:0007669"/>
    <property type="project" value="TreeGrafter"/>
</dbReference>
<proteinExistence type="predicted"/>
<dbReference type="InterPro" id="IPR032687">
    <property type="entry name" value="AraC-type_N"/>
</dbReference>
<dbReference type="AlphaFoldDB" id="A0A7K1UR47"/>
<evidence type="ECO:0000259" key="2">
    <source>
        <dbReference type="PROSITE" id="PS01124"/>
    </source>
</evidence>
<dbReference type="GO" id="GO:0003700">
    <property type="term" value="F:DNA-binding transcription factor activity"/>
    <property type="evidence" value="ECO:0007669"/>
    <property type="project" value="InterPro"/>
</dbReference>